<dbReference type="Proteomes" id="UP001467690">
    <property type="component" value="Unassembled WGS sequence"/>
</dbReference>
<proteinExistence type="inferred from homology"/>
<dbReference type="PANTHER" id="PTHR42930">
    <property type="entry name" value="PHOSPHATE-SPECIFIC TRANSPORT SYSTEM ACCESSORY PROTEIN PHOU"/>
    <property type="match status" value="1"/>
</dbReference>
<dbReference type="SUPFAM" id="SSF109755">
    <property type="entry name" value="PhoU-like"/>
    <property type="match status" value="1"/>
</dbReference>
<comment type="caution">
    <text evidence="4">The sequence shown here is derived from an EMBL/GenBank/DDBJ whole genome shotgun (WGS) entry which is preliminary data.</text>
</comment>
<comment type="similarity">
    <text evidence="1">Belongs to the PhoU family.</text>
</comment>
<sequence length="544" mass="62976">MQLPKAISNNLRFLVVEVESQLSQLHAYLESQIDTVGQRIIKRSGYAYNLMQRIQNACNRYIVNNCHRQNMQLNTVSVIANELERITQLARDCVQQIKHLSSDHQIELSVYLPLIKKIIKSTQLIELALIKNDTRLALKLSKAEHKIDKSYRKILKTYTTELKKQQHTEDLVTALFIAHAIEQMGDCLLNISESIISNNIGQPLDLQRFQSLRDTLNNWLDEDKLAEIELAQIAETRSGSGISSVQYIDDNNEQQLAIFKDGERKKLKEEFDGVKRWHRIFPGVAPQILTYKKTGDNAALLIEHLEGITFEEIVLNVPEDIMQCSLQALAERLTDIWQTTKKNEIANAAFCAQTQKRMADVYAIHPEFSQHSINICGHAQYGLNELLKHGEALETAYPAPFTVFIHGDFNVDNIIYNHPSNKINFIDVHRSRYQDYVQDVSVFMVSHYRLQVFDTRSRQRINQQIINFYRFAQSFAEKHNDTFFEIRLAFGLARSFATSTRFILDRNLSQNMFYRAQYILAQVNKLNFKQAKKYKLPILELFSG</sequence>
<accession>A0ABV1RE04</accession>
<keyword evidence="2" id="KW-0813">Transport</keyword>
<dbReference type="Pfam" id="PF02958">
    <property type="entry name" value="EcKL"/>
    <property type="match status" value="1"/>
</dbReference>
<evidence type="ECO:0000313" key="5">
    <source>
        <dbReference type="Proteomes" id="UP001467690"/>
    </source>
</evidence>
<dbReference type="Pfam" id="PF01895">
    <property type="entry name" value="PhoU"/>
    <property type="match status" value="1"/>
</dbReference>
<evidence type="ECO:0000256" key="2">
    <source>
        <dbReference type="ARBA" id="ARBA00022592"/>
    </source>
</evidence>
<dbReference type="RefSeq" id="WP_350400760.1">
    <property type="nucleotide sequence ID" value="NZ_JBELOE010000078.1"/>
</dbReference>
<dbReference type="PANTHER" id="PTHR42930:SF3">
    <property type="entry name" value="PHOSPHATE-SPECIFIC TRANSPORT SYSTEM ACCESSORY PROTEIN PHOU"/>
    <property type="match status" value="1"/>
</dbReference>
<evidence type="ECO:0000313" key="4">
    <source>
        <dbReference type="EMBL" id="MER2491006.1"/>
    </source>
</evidence>
<organism evidence="4 5">
    <name type="scientific">Catenovulum sediminis</name>
    <dbReference type="NCBI Taxonomy" id="1740262"/>
    <lineage>
        <taxon>Bacteria</taxon>
        <taxon>Pseudomonadati</taxon>
        <taxon>Pseudomonadota</taxon>
        <taxon>Gammaproteobacteria</taxon>
        <taxon>Alteromonadales</taxon>
        <taxon>Alteromonadaceae</taxon>
        <taxon>Catenovulum</taxon>
    </lineage>
</organism>
<name>A0ABV1RE04_9ALTE</name>
<protein>
    <submittedName>
        <fullName evidence="4">PhoU domain-containing protein</fullName>
    </submittedName>
</protein>
<evidence type="ECO:0000259" key="3">
    <source>
        <dbReference type="Pfam" id="PF01895"/>
    </source>
</evidence>
<keyword evidence="2" id="KW-0592">Phosphate transport</keyword>
<reference evidence="4 5" key="1">
    <citation type="submission" date="2024-06" db="EMBL/GenBank/DDBJ databases">
        <authorList>
            <person name="Chen R.Y."/>
        </authorList>
    </citation>
    <scope>NUCLEOTIDE SEQUENCE [LARGE SCALE GENOMIC DNA]</scope>
    <source>
        <strain evidence="4 5">D2</strain>
    </source>
</reference>
<gene>
    <name evidence="4" type="ORF">ABS311_03805</name>
</gene>
<dbReference type="Gene3D" id="3.90.1200.10">
    <property type="match status" value="1"/>
</dbReference>
<dbReference type="InterPro" id="IPR026022">
    <property type="entry name" value="PhoU_dom"/>
</dbReference>
<dbReference type="InterPro" id="IPR011009">
    <property type="entry name" value="Kinase-like_dom_sf"/>
</dbReference>
<dbReference type="InterPro" id="IPR028366">
    <property type="entry name" value="PhoU"/>
</dbReference>
<dbReference type="EMBL" id="JBELOE010000078">
    <property type="protein sequence ID" value="MER2491006.1"/>
    <property type="molecule type" value="Genomic_DNA"/>
</dbReference>
<keyword evidence="5" id="KW-1185">Reference proteome</keyword>
<feature type="domain" description="PhoU" evidence="3">
    <location>
        <begin position="124"/>
        <end position="195"/>
    </location>
</feature>
<evidence type="ECO:0000256" key="1">
    <source>
        <dbReference type="ARBA" id="ARBA00008107"/>
    </source>
</evidence>
<dbReference type="Gene3D" id="1.20.58.220">
    <property type="entry name" value="Phosphate transport system protein phou homolog 2, domain 2"/>
    <property type="match status" value="1"/>
</dbReference>
<dbReference type="InterPro" id="IPR004119">
    <property type="entry name" value="EcKL"/>
</dbReference>
<dbReference type="InterPro" id="IPR038078">
    <property type="entry name" value="PhoU-like_sf"/>
</dbReference>
<dbReference type="SUPFAM" id="SSF56112">
    <property type="entry name" value="Protein kinase-like (PK-like)"/>
    <property type="match status" value="1"/>
</dbReference>